<name>A0A367ZK86_9BACT</name>
<keyword evidence="3 7" id="KW-0694">RNA-binding</keyword>
<evidence type="ECO:0000313" key="9">
    <source>
        <dbReference type="EMBL" id="RCK78478.1"/>
    </source>
</evidence>
<dbReference type="Gene3D" id="2.40.30.10">
    <property type="entry name" value="Translation factors"/>
    <property type="match status" value="2"/>
</dbReference>
<dbReference type="SUPFAM" id="SSF50447">
    <property type="entry name" value="Translation proteins"/>
    <property type="match status" value="1"/>
</dbReference>
<dbReference type="InterPro" id="IPR009000">
    <property type="entry name" value="Transl_B-barrel_sf"/>
</dbReference>
<gene>
    <name evidence="7" type="primary">rplC</name>
    <name evidence="9" type="ORF">OZSIB_1398</name>
</gene>
<protein>
    <recommendedName>
        <fullName evidence="6 7">Large ribosomal subunit protein uL3</fullName>
    </recommendedName>
</protein>
<dbReference type="Pfam" id="PF00297">
    <property type="entry name" value="Ribosomal_L3"/>
    <property type="match status" value="1"/>
</dbReference>
<dbReference type="GO" id="GO:0022625">
    <property type="term" value="C:cytosolic large ribosomal subunit"/>
    <property type="evidence" value="ECO:0007669"/>
    <property type="project" value="TreeGrafter"/>
</dbReference>
<comment type="subunit">
    <text evidence="7">Part of the 50S ribosomal subunit. Forms a cluster with proteins L14 and L19.</text>
</comment>
<feature type="region of interest" description="Disordered" evidence="8">
    <location>
        <begin position="128"/>
        <end position="162"/>
    </location>
</feature>
<sequence>MGVNAILGTKIGMTQIFTDTGDVIPVTVISCGPCTVIRKSEKAVQVGYREIPKDAVARRLNKPLRMMFEKAGVKPFRFVRNLPASETDSIAPNTEITVSMFKPGEVVHVTGTTKGKGFSGAMERHHFNGAQQTHGQSDRTRATGSTGSGQNASRTWKGKRLPGHLGDVRRTIKNLKVVRVDEQKNLLLVKGAIPGASNGLVIVRRAQ</sequence>
<proteinExistence type="inferred from homology"/>
<evidence type="ECO:0000256" key="6">
    <source>
        <dbReference type="ARBA" id="ARBA00035243"/>
    </source>
</evidence>
<evidence type="ECO:0000256" key="2">
    <source>
        <dbReference type="ARBA" id="ARBA00022730"/>
    </source>
</evidence>
<feature type="compositionally biased region" description="Polar residues" evidence="8">
    <location>
        <begin position="142"/>
        <end position="154"/>
    </location>
</feature>
<dbReference type="GO" id="GO:0006412">
    <property type="term" value="P:translation"/>
    <property type="evidence" value="ECO:0007669"/>
    <property type="project" value="UniProtKB-UniRule"/>
</dbReference>
<reference evidence="9 10" key="1">
    <citation type="submission" date="2018-05" db="EMBL/GenBank/DDBJ databases">
        <title>A metagenomic window into the 2 km-deep terrestrial subsurface aquifer revealed taxonomically and functionally diverse microbial community comprising novel uncultured bacterial lineages.</title>
        <authorList>
            <person name="Kadnikov V.V."/>
            <person name="Mardanov A.V."/>
            <person name="Beletsky A.V."/>
            <person name="Banks D."/>
            <person name="Pimenov N.V."/>
            <person name="Frank Y.A."/>
            <person name="Karnachuk O.V."/>
            <person name="Ravin N.V."/>
        </authorList>
    </citation>
    <scope>NUCLEOTIDE SEQUENCE [LARGE SCALE GENOMIC DNA]</scope>
    <source>
        <strain evidence="9">BY5</strain>
    </source>
</reference>
<evidence type="ECO:0000256" key="4">
    <source>
        <dbReference type="ARBA" id="ARBA00022980"/>
    </source>
</evidence>
<dbReference type="GO" id="GO:0003735">
    <property type="term" value="F:structural constituent of ribosome"/>
    <property type="evidence" value="ECO:0007669"/>
    <property type="project" value="UniProtKB-UniRule"/>
</dbReference>
<evidence type="ECO:0000256" key="7">
    <source>
        <dbReference type="HAMAP-Rule" id="MF_01325"/>
    </source>
</evidence>
<dbReference type="Proteomes" id="UP000252355">
    <property type="component" value="Unassembled WGS sequence"/>
</dbReference>
<dbReference type="FunFam" id="2.40.30.10:FF:000004">
    <property type="entry name" value="50S ribosomal protein L3"/>
    <property type="match status" value="1"/>
</dbReference>
<dbReference type="PANTHER" id="PTHR11229">
    <property type="entry name" value="50S RIBOSOMAL PROTEIN L3"/>
    <property type="match status" value="1"/>
</dbReference>
<evidence type="ECO:0000256" key="5">
    <source>
        <dbReference type="ARBA" id="ARBA00023274"/>
    </source>
</evidence>
<evidence type="ECO:0000256" key="3">
    <source>
        <dbReference type="ARBA" id="ARBA00022884"/>
    </source>
</evidence>
<accession>A0A367ZK86</accession>
<comment type="caution">
    <text evidence="9">The sequence shown here is derived from an EMBL/GenBank/DDBJ whole genome shotgun (WGS) entry which is preliminary data.</text>
</comment>
<comment type="similarity">
    <text evidence="1 7">Belongs to the universal ribosomal protein uL3 family.</text>
</comment>
<dbReference type="AlphaFoldDB" id="A0A367ZK86"/>
<dbReference type="GO" id="GO:0019843">
    <property type="term" value="F:rRNA binding"/>
    <property type="evidence" value="ECO:0007669"/>
    <property type="project" value="UniProtKB-UniRule"/>
</dbReference>
<evidence type="ECO:0000313" key="10">
    <source>
        <dbReference type="Proteomes" id="UP000252355"/>
    </source>
</evidence>
<evidence type="ECO:0000256" key="8">
    <source>
        <dbReference type="SAM" id="MobiDB-lite"/>
    </source>
</evidence>
<dbReference type="InterPro" id="IPR000597">
    <property type="entry name" value="Ribosomal_uL3"/>
</dbReference>
<evidence type="ECO:0000256" key="1">
    <source>
        <dbReference type="ARBA" id="ARBA00006540"/>
    </source>
</evidence>
<keyword evidence="2 7" id="KW-0699">rRNA-binding</keyword>
<dbReference type="PANTHER" id="PTHR11229:SF16">
    <property type="entry name" value="LARGE RIBOSOMAL SUBUNIT PROTEIN UL3C"/>
    <property type="match status" value="1"/>
</dbReference>
<dbReference type="InterPro" id="IPR019927">
    <property type="entry name" value="Ribosomal_uL3_bac/org-type"/>
</dbReference>
<dbReference type="HAMAP" id="MF_01325_B">
    <property type="entry name" value="Ribosomal_uL3_B"/>
    <property type="match status" value="1"/>
</dbReference>
<keyword evidence="5 7" id="KW-0687">Ribonucleoprotein</keyword>
<organism evidence="9 10">
    <name type="scientific">Candidatus Ozemobacter sibiricus</name>
    <dbReference type="NCBI Taxonomy" id="2268124"/>
    <lineage>
        <taxon>Bacteria</taxon>
        <taxon>Candidatus Ozemobacteria</taxon>
        <taxon>Candidatus Ozemobacterales</taxon>
        <taxon>Candidatus Ozemobacteraceae</taxon>
        <taxon>Candidatus Ozemobacter</taxon>
    </lineage>
</organism>
<keyword evidence="4 7" id="KW-0689">Ribosomal protein</keyword>
<dbReference type="EMBL" id="QOQW01000022">
    <property type="protein sequence ID" value="RCK78478.1"/>
    <property type="molecule type" value="Genomic_DNA"/>
</dbReference>
<comment type="function">
    <text evidence="7">One of the primary rRNA binding proteins, it binds directly near the 3'-end of the 23S rRNA, where it nucleates assembly of the 50S subunit.</text>
</comment>
<dbReference type="NCBIfam" id="TIGR03625">
    <property type="entry name" value="L3_bact"/>
    <property type="match status" value="1"/>
</dbReference>